<proteinExistence type="predicted"/>
<dbReference type="Gene3D" id="3.40.30.10">
    <property type="entry name" value="Glutaredoxin"/>
    <property type="match status" value="1"/>
</dbReference>
<name>A0A0A8LBG9_9SACH</name>
<evidence type="ECO:0000313" key="2">
    <source>
        <dbReference type="Proteomes" id="UP000031516"/>
    </source>
</evidence>
<evidence type="ECO:0000313" key="1">
    <source>
        <dbReference type="EMBL" id="CDO96229.1"/>
    </source>
</evidence>
<organism evidence="1 2">
    <name type="scientific">Kluyveromyces dobzhanskii CBS 2104</name>
    <dbReference type="NCBI Taxonomy" id="1427455"/>
    <lineage>
        <taxon>Eukaryota</taxon>
        <taxon>Fungi</taxon>
        <taxon>Dikarya</taxon>
        <taxon>Ascomycota</taxon>
        <taxon>Saccharomycotina</taxon>
        <taxon>Saccharomycetes</taxon>
        <taxon>Saccharomycetales</taxon>
        <taxon>Saccharomycetaceae</taxon>
        <taxon>Kluyveromyces</taxon>
    </lineage>
</organism>
<protein>
    <submittedName>
        <fullName evidence="1">WGS project CCBQ000000000 data, contig 00058</fullName>
    </submittedName>
</protein>
<gene>
    <name evidence="1" type="ORF">KLDO_g4440</name>
</gene>
<sequence length="179" mass="20690">MLHTITQNHRLLLRAGAASMRPVLYRTAVRNNSWWSKIIYPFSEEKNTSPSQSYVKTGKNQCFLSIRSDNELNDVLLFNNRLPLILNFTVRGNETCNKLTGALNRIVLLETDKRINICDVETDFLDTRDAMLRFGVTQIPTLVAVRKTFLVDSFTQPELRSEDVNWLQLKAWIEKNADE</sequence>
<accession>A0A0A8LBG9</accession>
<dbReference type="OrthoDB" id="19690at2759"/>
<comment type="caution">
    <text evidence="1">The sequence shown here is derived from an EMBL/GenBank/DDBJ whole genome shotgun (WGS) entry which is preliminary data.</text>
</comment>
<dbReference type="InterPro" id="IPR036249">
    <property type="entry name" value="Thioredoxin-like_sf"/>
</dbReference>
<dbReference type="EMBL" id="CCBQ010000047">
    <property type="protein sequence ID" value="CDO96229.1"/>
    <property type="molecule type" value="Genomic_DNA"/>
</dbReference>
<dbReference type="SUPFAM" id="SSF52833">
    <property type="entry name" value="Thioredoxin-like"/>
    <property type="match status" value="1"/>
</dbReference>
<reference evidence="1 2" key="1">
    <citation type="submission" date="2014-03" db="EMBL/GenBank/DDBJ databases">
        <title>The genome of Kluyveromyces dobzhanskii.</title>
        <authorList>
            <person name="Nystedt B."/>
            <person name="Astrom S."/>
        </authorList>
    </citation>
    <scope>NUCLEOTIDE SEQUENCE [LARGE SCALE GENOMIC DNA]</scope>
    <source>
        <strain evidence="1 2">CBS 2104</strain>
    </source>
</reference>
<dbReference type="Proteomes" id="UP000031516">
    <property type="component" value="Unassembled WGS sequence"/>
</dbReference>
<dbReference type="AlphaFoldDB" id="A0A0A8LBG9"/>
<keyword evidence="2" id="KW-1185">Reference proteome</keyword>